<gene>
    <name evidence="7" type="ORF">LNTAR_05999</name>
</gene>
<dbReference type="Pfam" id="PF07690">
    <property type="entry name" value="MFS_1"/>
    <property type="match status" value="2"/>
</dbReference>
<feature type="transmembrane region" description="Helical" evidence="6">
    <location>
        <begin position="432"/>
        <end position="450"/>
    </location>
</feature>
<dbReference type="PANTHER" id="PTHR43702:SF11">
    <property type="entry name" value="L-FUCOSE-PROTON SYMPORTER"/>
    <property type="match status" value="1"/>
</dbReference>
<dbReference type="PANTHER" id="PTHR43702">
    <property type="entry name" value="L-FUCOSE-PROTON SYMPORTER"/>
    <property type="match status" value="1"/>
</dbReference>
<feature type="transmembrane region" description="Helical" evidence="6">
    <location>
        <begin position="81"/>
        <end position="102"/>
    </location>
</feature>
<dbReference type="AlphaFoldDB" id="A6DPK8"/>
<evidence type="ECO:0000256" key="5">
    <source>
        <dbReference type="ARBA" id="ARBA00023136"/>
    </source>
</evidence>
<protein>
    <submittedName>
        <fullName evidence="7">Putative fucose permease</fullName>
    </submittedName>
</protein>
<evidence type="ECO:0000256" key="4">
    <source>
        <dbReference type="ARBA" id="ARBA00022989"/>
    </source>
</evidence>
<evidence type="ECO:0000256" key="6">
    <source>
        <dbReference type="SAM" id="Phobius"/>
    </source>
</evidence>
<evidence type="ECO:0000313" key="8">
    <source>
        <dbReference type="Proteomes" id="UP000004947"/>
    </source>
</evidence>
<feature type="transmembrane region" description="Helical" evidence="6">
    <location>
        <begin position="50"/>
        <end position="74"/>
    </location>
</feature>
<feature type="transmembrane region" description="Helical" evidence="6">
    <location>
        <begin position="12"/>
        <end position="30"/>
    </location>
</feature>
<name>A6DPK8_9BACT</name>
<keyword evidence="8" id="KW-1185">Reference proteome</keyword>
<organism evidence="7 8">
    <name type="scientific">Lentisphaera araneosa HTCC2155</name>
    <dbReference type="NCBI Taxonomy" id="313628"/>
    <lineage>
        <taxon>Bacteria</taxon>
        <taxon>Pseudomonadati</taxon>
        <taxon>Lentisphaerota</taxon>
        <taxon>Lentisphaeria</taxon>
        <taxon>Lentisphaerales</taxon>
        <taxon>Lentisphaeraceae</taxon>
        <taxon>Lentisphaera</taxon>
    </lineage>
</organism>
<dbReference type="Gene3D" id="1.20.1250.20">
    <property type="entry name" value="MFS general substrate transporter like domains"/>
    <property type="match status" value="2"/>
</dbReference>
<evidence type="ECO:0000256" key="2">
    <source>
        <dbReference type="ARBA" id="ARBA00022475"/>
    </source>
</evidence>
<keyword evidence="2" id="KW-1003">Cell membrane</keyword>
<accession>A6DPK8</accession>
<dbReference type="Proteomes" id="UP000004947">
    <property type="component" value="Unassembled WGS sequence"/>
</dbReference>
<comment type="caution">
    <text evidence="7">The sequence shown here is derived from an EMBL/GenBank/DDBJ whole genome shotgun (WGS) entry which is preliminary data.</text>
</comment>
<feature type="transmembrane region" description="Helical" evidence="6">
    <location>
        <begin position="396"/>
        <end position="420"/>
    </location>
</feature>
<keyword evidence="3 6" id="KW-0812">Transmembrane</keyword>
<feature type="transmembrane region" description="Helical" evidence="6">
    <location>
        <begin position="486"/>
        <end position="507"/>
    </location>
</feature>
<dbReference type="EMBL" id="ABCK01000016">
    <property type="protein sequence ID" value="EDM26504.1"/>
    <property type="molecule type" value="Genomic_DNA"/>
</dbReference>
<keyword evidence="5 6" id="KW-0472">Membrane</keyword>
<dbReference type="STRING" id="313628.LNTAR_05999"/>
<dbReference type="eggNOG" id="COG0738">
    <property type="taxonomic scope" value="Bacteria"/>
</dbReference>
<feature type="transmembrane region" description="Helical" evidence="6">
    <location>
        <begin position="108"/>
        <end position="132"/>
    </location>
</feature>
<evidence type="ECO:0000313" key="7">
    <source>
        <dbReference type="EMBL" id="EDM26504.1"/>
    </source>
</evidence>
<feature type="transmembrane region" description="Helical" evidence="6">
    <location>
        <begin position="345"/>
        <end position="366"/>
    </location>
</feature>
<feature type="transmembrane region" description="Helical" evidence="6">
    <location>
        <begin position="519"/>
        <end position="539"/>
    </location>
</feature>
<dbReference type="GO" id="GO:0005886">
    <property type="term" value="C:plasma membrane"/>
    <property type="evidence" value="ECO:0007669"/>
    <property type="project" value="UniProtKB-SubCell"/>
</dbReference>
<comment type="subcellular location">
    <subcellularLocation>
        <location evidence="1">Cell inner membrane</location>
        <topology evidence="1">Multi-pass membrane protein</topology>
    </subcellularLocation>
</comment>
<dbReference type="GO" id="GO:0022857">
    <property type="term" value="F:transmembrane transporter activity"/>
    <property type="evidence" value="ECO:0007669"/>
    <property type="project" value="InterPro"/>
</dbReference>
<sequence>MSVEKYATVGKGLLVPFILLTIPFALWGAANNMTDFMVPVFKDVKNMTAFQSSIIQSAFYGAYFLMALPAAILIQKTSYKTAVVTGLFIYAAGAFLTLPASQADSFDFFLIAFFVYAAGCAFLETSVAPYVLTMGPDETATQRINLAQAFNPIGSISGMFLGKILILKNLTSPTMEDAPNPEMTTEGFRNAINAVNFDLNATKAPIKALTDAGVFSADTSETEALATINEKAGIWAESLSSVDLAQRTEKFKELITEWDLVAKLDTEKQTAVVDAFQNAKLDQFKSQLFEISTQLSDLSITEKVSAAQEKMVGSESFANLSENSINAVKSLTNNLLESQVTDLSFVVKAYMAVGLVGLIVGIVILIKKFPVHKDSEDFGGLGASFGRLMKNGNFKFSVIAQFFYVAAQIGVFTYITPYFVEYHTGVSTKDDAASYAIAGMILFILGRFIGTALMKKFDPARILTFMASTAAILMIVSILVKGNVGAMSIVLSFTCMSICFPTIYGLGLTGVGDDRKLGGSFIIMAIVGGAVLVPVQAILVDTFNVATSFAMPLVGFILVAIYGIVAHKKEAEIGILHEGES</sequence>
<dbReference type="InterPro" id="IPR050375">
    <property type="entry name" value="MFS_TsgA-like"/>
</dbReference>
<dbReference type="OrthoDB" id="9795150at2"/>
<feature type="transmembrane region" description="Helical" evidence="6">
    <location>
        <begin position="144"/>
        <end position="166"/>
    </location>
</feature>
<reference evidence="7 8" key="1">
    <citation type="journal article" date="2010" name="J. Bacteriol.">
        <title>Genome sequence of Lentisphaera araneosa HTCC2155T, the type species of the order Lentisphaerales in the phylum Lentisphaerae.</title>
        <authorList>
            <person name="Thrash J.C."/>
            <person name="Cho J.C."/>
            <person name="Vergin K.L."/>
            <person name="Morris R.M."/>
            <person name="Giovannoni S.J."/>
        </authorList>
    </citation>
    <scope>NUCLEOTIDE SEQUENCE [LARGE SCALE GENOMIC DNA]</scope>
    <source>
        <strain evidence="7 8">HTCC2155</strain>
    </source>
</reference>
<evidence type="ECO:0000256" key="1">
    <source>
        <dbReference type="ARBA" id="ARBA00004429"/>
    </source>
</evidence>
<dbReference type="SUPFAM" id="SSF103473">
    <property type="entry name" value="MFS general substrate transporter"/>
    <property type="match status" value="2"/>
</dbReference>
<keyword evidence="4 6" id="KW-1133">Transmembrane helix</keyword>
<dbReference type="RefSeq" id="WP_007279790.1">
    <property type="nucleotide sequence ID" value="NZ_ABCK01000016.1"/>
</dbReference>
<feature type="transmembrane region" description="Helical" evidence="6">
    <location>
        <begin position="545"/>
        <end position="565"/>
    </location>
</feature>
<proteinExistence type="predicted"/>
<dbReference type="InterPro" id="IPR036259">
    <property type="entry name" value="MFS_trans_sf"/>
</dbReference>
<feature type="transmembrane region" description="Helical" evidence="6">
    <location>
        <begin position="462"/>
        <end position="480"/>
    </location>
</feature>
<dbReference type="CDD" id="cd17394">
    <property type="entry name" value="MFS_FucP_like"/>
    <property type="match status" value="1"/>
</dbReference>
<evidence type="ECO:0000256" key="3">
    <source>
        <dbReference type="ARBA" id="ARBA00022692"/>
    </source>
</evidence>
<dbReference type="InterPro" id="IPR011701">
    <property type="entry name" value="MFS"/>
</dbReference>